<reference evidence="13 14" key="1">
    <citation type="submission" date="2024-07" db="EMBL/GenBank/DDBJ databases">
        <title>Chromosome-level genome assembly of the water stick insect Ranatra chinensis (Heteroptera: Nepidae).</title>
        <authorList>
            <person name="Liu X."/>
        </authorList>
    </citation>
    <scope>NUCLEOTIDE SEQUENCE [LARGE SCALE GENOMIC DNA]</scope>
    <source>
        <strain evidence="13">Cailab_2021Rc</strain>
        <tissue evidence="13">Muscle</tissue>
    </source>
</reference>
<dbReference type="InterPro" id="IPR013087">
    <property type="entry name" value="Znf_C2H2_type"/>
</dbReference>
<keyword evidence="7" id="KW-0238">DNA-binding</keyword>
<dbReference type="GO" id="GO:0005634">
    <property type="term" value="C:nucleus"/>
    <property type="evidence" value="ECO:0007669"/>
    <property type="project" value="UniProtKB-SubCell"/>
</dbReference>
<dbReference type="InterPro" id="IPR041697">
    <property type="entry name" value="Znf-C2H2_11"/>
</dbReference>
<protein>
    <recommendedName>
        <fullName evidence="12">C2H2-type domain-containing protein</fullName>
    </recommendedName>
</protein>
<proteinExistence type="inferred from homology"/>
<evidence type="ECO:0000313" key="14">
    <source>
        <dbReference type="Proteomes" id="UP001558652"/>
    </source>
</evidence>
<dbReference type="Pfam" id="PF00096">
    <property type="entry name" value="zf-C2H2"/>
    <property type="match status" value="1"/>
</dbReference>
<evidence type="ECO:0000256" key="11">
    <source>
        <dbReference type="PROSITE-ProRule" id="PRU00042"/>
    </source>
</evidence>
<keyword evidence="5" id="KW-0862">Zinc</keyword>
<accession>A0ABD0YDR1</accession>
<keyword evidence="2" id="KW-0479">Metal-binding</keyword>
<gene>
    <name evidence="13" type="ORF">AAG570_013972</name>
</gene>
<evidence type="ECO:0000259" key="12">
    <source>
        <dbReference type="PROSITE" id="PS50157"/>
    </source>
</evidence>
<dbReference type="Gene3D" id="3.30.160.60">
    <property type="entry name" value="Classic Zinc Finger"/>
    <property type="match status" value="2"/>
</dbReference>
<evidence type="ECO:0000256" key="9">
    <source>
        <dbReference type="ARBA" id="ARBA00023242"/>
    </source>
</evidence>
<organism evidence="13 14">
    <name type="scientific">Ranatra chinensis</name>
    <dbReference type="NCBI Taxonomy" id="642074"/>
    <lineage>
        <taxon>Eukaryota</taxon>
        <taxon>Metazoa</taxon>
        <taxon>Ecdysozoa</taxon>
        <taxon>Arthropoda</taxon>
        <taxon>Hexapoda</taxon>
        <taxon>Insecta</taxon>
        <taxon>Pterygota</taxon>
        <taxon>Neoptera</taxon>
        <taxon>Paraneoptera</taxon>
        <taxon>Hemiptera</taxon>
        <taxon>Heteroptera</taxon>
        <taxon>Panheteroptera</taxon>
        <taxon>Nepomorpha</taxon>
        <taxon>Nepidae</taxon>
        <taxon>Ranatrinae</taxon>
        <taxon>Ranatra</taxon>
    </lineage>
</organism>
<feature type="domain" description="C2H2-type" evidence="12">
    <location>
        <begin position="232"/>
        <end position="259"/>
    </location>
</feature>
<comment type="caution">
    <text evidence="13">The sequence shown here is derived from an EMBL/GenBank/DDBJ whole genome shotgun (WGS) entry which is preliminary data.</text>
</comment>
<dbReference type="InterPro" id="IPR050527">
    <property type="entry name" value="Snail/Krueppel_Znf"/>
</dbReference>
<dbReference type="GO" id="GO:0008270">
    <property type="term" value="F:zinc ion binding"/>
    <property type="evidence" value="ECO:0007669"/>
    <property type="project" value="UniProtKB-KW"/>
</dbReference>
<evidence type="ECO:0000256" key="1">
    <source>
        <dbReference type="ARBA" id="ARBA00004123"/>
    </source>
</evidence>
<evidence type="ECO:0000313" key="13">
    <source>
        <dbReference type="EMBL" id="KAL1129446.1"/>
    </source>
</evidence>
<keyword evidence="8" id="KW-0804">Transcription</keyword>
<keyword evidence="6" id="KW-0805">Transcription regulation</keyword>
<dbReference type="InterPro" id="IPR036236">
    <property type="entry name" value="Znf_C2H2_sf"/>
</dbReference>
<dbReference type="SUPFAM" id="SSF57667">
    <property type="entry name" value="beta-beta-alpha zinc fingers"/>
    <property type="match status" value="1"/>
</dbReference>
<feature type="domain" description="C2H2-type" evidence="12">
    <location>
        <begin position="291"/>
        <end position="319"/>
    </location>
</feature>
<comment type="similarity">
    <text evidence="10">Belongs to the snail C2H2-type zinc-finger protein family.</text>
</comment>
<comment type="subcellular location">
    <subcellularLocation>
        <location evidence="1">Nucleus</location>
    </subcellularLocation>
</comment>
<dbReference type="GO" id="GO:0003677">
    <property type="term" value="F:DNA binding"/>
    <property type="evidence" value="ECO:0007669"/>
    <property type="project" value="UniProtKB-KW"/>
</dbReference>
<dbReference type="EMBL" id="JBFDAA010000009">
    <property type="protein sequence ID" value="KAL1129446.1"/>
    <property type="molecule type" value="Genomic_DNA"/>
</dbReference>
<evidence type="ECO:0000256" key="7">
    <source>
        <dbReference type="ARBA" id="ARBA00023125"/>
    </source>
</evidence>
<evidence type="ECO:0000256" key="4">
    <source>
        <dbReference type="ARBA" id="ARBA00022771"/>
    </source>
</evidence>
<sequence length="322" mass="35392">MIIILISQSGTCSPKLWNKGGTRGNWLVGCRGSGALSLGRGAGRGPAGGAEWLPRGPKLKWQLRGRGGGGGGGNFCWQPRGRVWGGIGRLGGLKGAATWNYPLGPLVEGTRGHSHESAPPLPLCTLLVSTTSSFTTHLPVLLTWKGNNSWGLVCPQCGKCYPSELSLIRHLKYTCCKEAKFKCSCCDYRSCRKANVVKHFNETHDPNPVIYGCDICSYTGVHYGVGGFGGLFKCGLCFRSYRSEGSLERHVRYTCGQGANFQCSICDYKSYRRNNVEKHYTVAHDPCAVLHRCHHCSYASKQKGHLKRHYYLKHRQQPPVLS</sequence>
<dbReference type="PANTHER" id="PTHR24388">
    <property type="entry name" value="ZINC FINGER PROTEIN"/>
    <property type="match status" value="1"/>
</dbReference>
<keyword evidence="14" id="KW-1185">Reference proteome</keyword>
<dbReference type="PANTHER" id="PTHR24388:SF54">
    <property type="entry name" value="PROTEIN ESCARGOT"/>
    <property type="match status" value="1"/>
</dbReference>
<evidence type="ECO:0000256" key="10">
    <source>
        <dbReference type="ARBA" id="ARBA00037948"/>
    </source>
</evidence>
<dbReference type="AlphaFoldDB" id="A0ABD0YDR1"/>
<evidence type="ECO:0000256" key="5">
    <source>
        <dbReference type="ARBA" id="ARBA00022833"/>
    </source>
</evidence>
<evidence type="ECO:0000256" key="2">
    <source>
        <dbReference type="ARBA" id="ARBA00022723"/>
    </source>
</evidence>
<dbReference type="SMART" id="SM00355">
    <property type="entry name" value="ZnF_C2H2"/>
    <property type="match status" value="5"/>
</dbReference>
<keyword evidence="9" id="KW-0539">Nucleus</keyword>
<name>A0ABD0YDR1_9HEMI</name>
<keyword evidence="4 11" id="KW-0863">Zinc-finger</keyword>
<keyword evidence="3" id="KW-0677">Repeat</keyword>
<dbReference type="PROSITE" id="PS50157">
    <property type="entry name" value="ZINC_FINGER_C2H2_2"/>
    <property type="match status" value="2"/>
</dbReference>
<dbReference type="Proteomes" id="UP001558652">
    <property type="component" value="Unassembled WGS sequence"/>
</dbReference>
<dbReference type="Pfam" id="PF16622">
    <property type="entry name" value="zf-C2H2_11"/>
    <property type="match status" value="1"/>
</dbReference>
<evidence type="ECO:0000256" key="8">
    <source>
        <dbReference type="ARBA" id="ARBA00023163"/>
    </source>
</evidence>
<evidence type="ECO:0000256" key="3">
    <source>
        <dbReference type="ARBA" id="ARBA00022737"/>
    </source>
</evidence>
<evidence type="ECO:0000256" key="6">
    <source>
        <dbReference type="ARBA" id="ARBA00023015"/>
    </source>
</evidence>